<evidence type="ECO:0000313" key="3">
    <source>
        <dbReference type="Proteomes" id="UP000008075"/>
    </source>
</evidence>
<name>D3VDB4_XENNA</name>
<keyword evidence="3" id="KW-1185">Reference proteome</keyword>
<dbReference type="KEGG" id="xne:XNC1_4129"/>
<feature type="region of interest" description="Disordered" evidence="1">
    <location>
        <begin position="1"/>
        <end position="34"/>
    </location>
</feature>
<sequence>MTLRRHYLPNENDETENLERMLSHEPDYHPRPQW</sequence>
<evidence type="ECO:0000256" key="1">
    <source>
        <dbReference type="SAM" id="MobiDB-lite"/>
    </source>
</evidence>
<protein>
    <submittedName>
        <fullName evidence="2">Uncharacterized protein</fullName>
    </submittedName>
</protein>
<feature type="compositionally biased region" description="Basic and acidic residues" evidence="1">
    <location>
        <begin position="17"/>
        <end position="34"/>
    </location>
</feature>
<proteinExistence type="predicted"/>
<dbReference type="Proteomes" id="UP000008075">
    <property type="component" value="Chromosome"/>
</dbReference>
<dbReference type="EMBL" id="FN667742">
    <property type="protein sequence ID" value="CBJ92154.1"/>
    <property type="molecule type" value="Genomic_DNA"/>
</dbReference>
<dbReference type="AlphaFoldDB" id="D3VDB4"/>
<gene>
    <name evidence="2" type="ordered locus">XNC1_4129</name>
</gene>
<organism evidence="2 3">
    <name type="scientific">Xenorhabdus nematophila (strain ATCC 19061 / DSM 3370 / CCUG 14189 / LMG 1036 / NCIMB 9965 / AN6)</name>
    <dbReference type="NCBI Taxonomy" id="406817"/>
    <lineage>
        <taxon>Bacteria</taxon>
        <taxon>Pseudomonadati</taxon>
        <taxon>Pseudomonadota</taxon>
        <taxon>Gammaproteobacteria</taxon>
        <taxon>Enterobacterales</taxon>
        <taxon>Morganellaceae</taxon>
        <taxon>Xenorhabdus</taxon>
    </lineage>
</organism>
<dbReference type="HOGENOM" id="CLU_3376773_0_0_6"/>
<reference evidence="2 3" key="1">
    <citation type="journal article" date="2011" name="PLoS ONE">
        <title>The entomopathogenic bacterial endosymbionts xenorhabdus and photorhabdus: convergent lifestyles from divergent genomes.</title>
        <authorList>
            <person name="Chaston J.M."/>
            <person name="Suen G."/>
            <person name="Tucker S.L."/>
            <person name="Andersen A.W."/>
            <person name="Bhasin A."/>
            <person name="Bode E."/>
            <person name="Bode H.B."/>
            <person name="Brachmann A.O."/>
            <person name="Cowles C.E."/>
            <person name="Cowles K.N."/>
            <person name="Darby C."/>
            <person name="de Leon L."/>
            <person name="Drace K."/>
            <person name="Du Z."/>
            <person name="Givaudan A."/>
            <person name="Herbert Tran E.E."/>
            <person name="Jewell K.A."/>
            <person name="Knack J.J."/>
            <person name="Krasomil-Osterfeld K.C."/>
            <person name="Kukor R."/>
            <person name="Lanois A."/>
            <person name="Latreille P."/>
            <person name="Leimgruber N.K."/>
            <person name="Lipke C.M."/>
            <person name="Liu R."/>
            <person name="Lu X."/>
            <person name="Martens E.C."/>
            <person name="Marri P.R."/>
            <person name="Medigue C."/>
            <person name="Menard M.L."/>
            <person name="Miller N.M."/>
            <person name="Morales-Soto N."/>
            <person name="Norton S."/>
            <person name="Ogier J.C."/>
            <person name="Orchard S.S."/>
            <person name="Park D."/>
            <person name="Park Y."/>
            <person name="Qurollo B.A."/>
            <person name="Sugar D.R."/>
            <person name="Richards G.R."/>
            <person name="Rouy Z."/>
            <person name="Slominski B."/>
            <person name="Slominski K."/>
            <person name="Snyder H."/>
            <person name="Tjaden B.C."/>
            <person name="van der Hoeven R."/>
            <person name="Welch R.D."/>
            <person name="Wheeler C."/>
            <person name="Xiang B."/>
            <person name="Barbazuk B."/>
            <person name="Gaudriault S."/>
            <person name="Goodner B."/>
            <person name="Slater S.C."/>
            <person name="Forst S."/>
            <person name="Goldman B.S."/>
            <person name="Goodrich-Blair H."/>
        </authorList>
    </citation>
    <scope>NUCLEOTIDE SEQUENCE [LARGE SCALE GENOMIC DNA]</scope>
    <source>
        <strain evidence="3">ATCC 19061 / DSM 3370 / CCUG 14189 / LMG 1036 / NCIMB 9965 / AN6</strain>
    </source>
</reference>
<evidence type="ECO:0000313" key="2">
    <source>
        <dbReference type="EMBL" id="CBJ92154.1"/>
    </source>
</evidence>
<accession>D3VDB4</accession>